<dbReference type="Proteomes" id="UP000050761">
    <property type="component" value="Unassembled WGS sequence"/>
</dbReference>
<evidence type="ECO:0000313" key="7">
    <source>
        <dbReference type="Proteomes" id="UP000050761"/>
    </source>
</evidence>
<dbReference type="PANTHER" id="PTHR31357">
    <property type="entry name" value="SERPENTINE RECEPTOR CLASS ALPHA-10"/>
    <property type="match status" value="1"/>
</dbReference>
<keyword evidence="3 5" id="KW-1133">Transmembrane helix</keyword>
<dbReference type="WBParaSite" id="HPBE_0001349601-mRNA-1">
    <property type="protein sequence ID" value="HPBE_0001349601-mRNA-1"/>
    <property type="gene ID" value="HPBE_0001349601"/>
</dbReference>
<sequence>MEEGCVVQYHWPKLSRLAPRPGAKPSLLQIRELISNGFHDEACHLDRSTSSCKLSNHLVLGCVVGMVACQNILWIDRFTATAFPTFHRRFGKSLAICLSLTTSLIAFVVPILLLRSDPFDDMVPTCLMMPSGSFRRVNQLFYSFVAIGVIAVIAYVSLYIIYLRFNVALRFQAFENLLILRWVGIVVSVQLIFMTTYALAMFLIRTHGHSLPNVTKDMLRIWLYLVPFSTVSLPLISLVALRLCATKRQRSINRMTTEKNDGTTHTRLLLQMWS</sequence>
<feature type="transmembrane region" description="Helical" evidence="5">
    <location>
        <begin position="94"/>
        <end position="114"/>
    </location>
</feature>
<feature type="transmembrane region" description="Helical" evidence="5">
    <location>
        <begin position="140"/>
        <end position="162"/>
    </location>
</feature>
<comment type="subcellular location">
    <subcellularLocation>
        <location evidence="1">Membrane</location>
        <topology evidence="1">Multi-pass membrane protein</topology>
    </subcellularLocation>
</comment>
<dbReference type="GO" id="GO:0004930">
    <property type="term" value="F:G protein-coupled receptor activity"/>
    <property type="evidence" value="ECO:0007669"/>
    <property type="project" value="InterPro"/>
</dbReference>
<keyword evidence="7" id="KW-1185">Reference proteome</keyword>
<dbReference type="InterPro" id="IPR000344">
    <property type="entry name" value="7TM_GPCR_serpentine_rcpt_Sra"/>
</dbReference>
<evidence type="ECO:0000256" key="2">
    <source>
        <dbReference type="ARBA" id="ARBA00022692"/>
    </source>
</evidence>
<reference evidence="6 7" key="1">
    <citation type="submission" date="2018-11" db="EMBL/GenBank/DDBJ databases">
        <authorList>
            <consortium name="Pathogen Informatics"/>
        </authorList>
    </citation>
    <scope>NUCLEOTIDE SEQUENCE [LARGE SCALE GENOMIC DNA]</scope>
</reference>
<evidence type="ECO:0000256" key="5">
    <source>
        <dbReference type="SAM" id="Phobius"/>
    </source>
</evidence>
<evidence type="ECO:0000256" key="3">
    <source>
        <dbReference type="ARBA" id="ARBA00022989"/>
    </source>
</evidence>
<gene>
    <name evidence="6" type="ORF">HPBE_LOCUS13495</name>
</gene>
<organism evidence="7 8">
    <name type="scientific">Heligmosomoides polygyrus</name>
    <name type="common">Parasitic roundworm</name>
    <dbReference type="NCBI Taxonomy" id="6339"/>
    <lineage>
        <taxon>Eukaryota</taxon>
        <taxon>Metazoa</taxon>
        <taxon>Ecdysozoa</taxon>
        <taxon>Nematoda</taxon>
        <taxon>Chromadorea</taxon>
        <taxon>Rhabditida</taxon>
        <taxon>Rhabditina</taxon>
        <taxon>Rhabditomorpha</taxon>
        <taxon>Strongyloidea</taxon>
        <taxon>Heligmosomidae</taxon>
        <taxon>Heligmosomoides</taxon>
    </lineage>
</organism>
<keyword evidence="4 5" id="KW-0472">Membrane</keyword>
<dbReference type="InterPro" id="IPR051080">
    <property type="entry name" value="Nematode_rcpt-like_serp_alpha"/>
</dbReference>
<dbReference type="GO" id="GO:0004984">
    <property type="term" value="F:olfactory receptor activity"/>
    <property type="evidence" value="ECO:0007669"/>
    <property type="project" value="TreeGrafter"/>
</dbReference>
<proteinExistence type="predicted"/>
<reference evidence="8" key="2">
    <citation type="submission" date="2019-09" db="UniProtKB">
        <authorList>
            <consortium name="WormBaseParasite"/>
        </authorList>
    </citation>
    <scope>IDENTIFICATION</scope>
</reference>
<keyword evidence="2 5" id="KW-0812">Transmembrane</keyword>
<dbReference type="Pfam" id="PF02117">
    <property type="entry name" value="7TM_GPCR_Sra"/>
    <property type="match status" value="1"/>
</dbReference>
<evidence type="ECO:0000313" key="6">
    <source>
        <dbReference type="EMBL" id="VDO96389.1"/>
    </source>
</evidence>
<dbReference type="PRINTS" id="PR00697">
    <property type="entry name" value="TMPROTEINSRA"/>
</dbReference>
<feature type="transmembrane region" description="Helical" evidence="5">
    <location>
        <begin position="224"/>
        <end position="245"/>
    </location>
</feature>
<evidence type="ECO:0000256" key="4">
    <source>
        <dbReference type="ARBA" id="ARBA00023136"/>
    </source>
</evidence>
<accession>A0A183FY14</accession>
<accession>A0A3P8A028</accession>
<evidence type="ECO:0000256" key="1">
    <source>
        <dbReference type="ARBA" id="ARBA00004141"/>
    </source>
</evidence>
<dbReference type="AlphaFoldDB" id="A0A183FY14"/>
<evidence type="ECO:0000313" key="8">
    <source>
        <dbReference type="WBParaSite" id="HPBE_0001349601-mRNA-1"/>
    </source>
</evidence>
<dbReference type="GO" id="GO:0016020">
    <property type="term" value="C:membrane"/>
    <property type="evidence" value="ECO:0007669"/>
    <property type="project" value="UniProtKB-SubCell"/>
</dbReference>
<feature type="transmembrane region" description="Helical" evidence="5">
    <location>
        <begin position="182"/>
        <end position="204"/>
    </location>
</feature>
<dbReference type="PANTHER" id="PTHR31357:SF19">
    <property type="entry name" value="SERPENTINE RECEPTOR CLASS ALPHA-10"/>
    <property type="match status" value="1"/>
</dbReference>
<name>A0A183FY14_HELPZ</name>
<protein>
    <submittedName>
        <fullName evidence="8">G_PROTEIN_RECEP_F1_2 domain-containing protein</fullName>
    </submittedName>
</protein>
<dbReference type="EMBL" id="UZAH01027943">
    <property type="protein sequence ID" value="VDO96389.1"/>
    <property type="molecule type" value="Genomic_DNA"/>
</dbReference>
<dbReference type="OrthoDB" id="5871866at2759"/>